<evidence type="ECO:0000259" key="2">
    <source>
        <dbReference type="PROSITE" id="PS50191"/>
    </source>
</evidence>
<keyword evidence="1" id="KW-0472">Membrane</keyword>
<dbReference type="SMART" id="SM00516">
    <property type="entry name" value="SEC14"/>
    <property type="match status" value="1"/>
</dbReference>
<dbReference type="PROSITE" id="PS50191">
    <property type="entry name" value="CRAL_TRIO"/>
    <property type="match status" value="1"/>
</dbReference>
<dbReference type="AlphaFoldDB" id="A0A0D7AH35"/>
<keyword evidence="1" id="KW-1133">Transmembrane helix</keyword>
<keyword evidence="4" id="KW-1185">Reference proteome</keyword>
<dbReference type="PANTHER" id="PTHR46590">
    <property type="entry name" value="PHOSPHATIDYLINOSITOL TRANSFER PROTEIN CSR1-RELATED"/>
    <property type="match status" value="1"/>
</dbReference>
<dbReference type="EMBL" id="KN881676">
    <property type="protein sequence ID" value="KIY50158.1"/>
    <property type="molecule type" value="Genomic_DNA"/>
</dbReference>
<feature type="domain" description="CRAL-TRIO" evidence="2">
    <location>
        <begin position="107"/>
        <end position="272"/>
    </location>
</feature>
<dbReference type="InterPro" id="IPR001251">
    <property type="entry name" value="CRAL-TRIO_dom"/>
</dbReference>
<proteinExistence type="predicted"/>
<sequence>MVLVTEIQVAPVSFESASHRELLDRYREHEQDIKSLQCVLMQELESLRDELELSPESHAWIEEYFNDEVTVFHVLRMQRNNFIRSHAIECMHRNVVWRLDHLWPLRDRPVCNTKLLSVLSSTHDTALGMPMLHVTIGSIHDDIHSLISYSAECLRLYIQRLNEIESTNKLSSPTVLQYLILLDIKALSLKVDNLDILRWTVEEIYPKFPGMLAAVYVVNYTWTQGGIWHVIKQMLPDRALRRIFFLRERDLLDRFPPASIPRAYGGSLPDGASLPLFELFWPSSAPNSASSDRHARSANSDPVPACEPPLSRISLSSTSLDNPFFGYPTTWQRGTAFLRHGRRRKRDLVRTLLVLLWRRWHLRIYSVLWIIAILVILANVHVHRLAPRRVALSLWFWFRNAPLKFMR</sequence>
<protein>
    <recommendedName>
        <fullName evidence="2">CRAL-TRIO domain-containing protein</fullName>
    </recommendedName>
</protein>
<dbReference type="Pfam" id="PF00650">
    <property type="entry name" value="CRAL_TRIO"/>
    <property type="match status" value="1"/>
</dbReference>
<keyword evidence="1" id="KW-0812">Transmembrane</keyword>
<reference evidence="3 4" key="1">
    <citation type="journal article" date="2015" name="Fungal Genet. Biol.">
        <title>Evolution of novel wood decay mechanisms in Agaricales revealed by the genome sequences of Fistulina hepatica and Cylindrobasidium torrendii.</title>
        <authorList>
            <person name="Floudas D."/>
            <person name="Held B.W."/>
            <person name="Riley R."/>
            <person name="Nagy L.G."/>
            <person name="Koehler G."/>
            <person name="Ransdell A.S."/>
            <person name="Younus H."/>
            <person name="Chow J."/>
            <person name="Chiniquy J."/>
            <person name="Lipzen A."/>
            <person name="Tritt A."/>
            <person name="Sun H."/>
            <person name="Haridas S."/>
            <person name="LaButti K."/>
            <person name="Ohm R.A."/>
            <person name="Kues U."/>
            <person name="Blanchette R.A."/>
            <person name="Grigoriev I.V."/>
            <person name="Minto R.E."/>
            <person name="Hibbett D.S."/>
        </authorList>
    </citation>
    <scope>NUCLEOTIDE SEQUENCE [LARGE SCALE GENOMIC DNA]</scope>
    <source>
        <strain evidence="3 4">ATCC 64428</strain>
    </source>
</reference>
<dbReference type="InterPro" id="IPR052432">
    <property type="entry name" value="PITP/CRAL-TRIO"/>
</dbReference>
<dbReference type="Proteomes" id="UP000054144">
    <property type="component" value="Unassembled WGS sequence"/>
</dbReference>
<dbReference type="InterPro" id="IPR036865">
    <property type="entry name" value="CRAL-TRIO_dom_sf"/>
</dbReference>
<accession>A0A0D7AH35</accession>
<dbReference type="OrthoDB" id="75724at2759"/>
<name>A0A0D7AH35_9AGAR</name>
<evidence type="ECO:0000256" key="1">
    <source>
        <dbReference type="SAM" id="Phobius"/>
    </source>
</evidence>
<organism evidence="3 4">
    <name type="scientific">Fistulina hepatica ATCC 64428</name>
    <dbReference type="NCBI Taxonomy" id="1128425"/>
    <lineage>
        <taxon>Eukaryota</taxon>
        <taxon>Fungi</taxon>
        <taxon>Dikarya</taxon>
        <taxon>Basidiomycota</taxon>
        <taxon>Agaricomycotina</taxon>
        <taxon>Agaricomycetes</taxon>
        <taxon>Agaricomycetidae</taxon>
        <taxon>Agaricales</taxon>
        <taxon>Fistulinaceae</taxon>
        <taxon>Fistulina</taxon>
    </lineage>
</organism>
<gene>
    <name evidence="3" type="ORF">FISHEDRAFT_71774</name>
</gene>
<dbReference type="CDD" id="cd00170">
    <property type="entry name" value="SEC14"/>
    <property type="match status" value="1"/>
</dbReference>
<evidence type="ECO:0000313" key="4">
    <source>
        <dbReference type="Proteomes" id="UP000054144"/>
    </source>
</evidence>
<evidence type="ECO:0000313" key="3">
    <source>
        <dbReference type="EMBL" id="KIY50158.1"/>
    </source>
</evidence>
<feature type="transmembrane region" description="Helical" evidence="1">
    <location>
        <begin position="360"/>
        <end position="380"/>
    </location>
</feature>
<dbReference type="SUPFAM" id="SSF52087">
    <property type="entry name" value="CRAL/TRIO domain"/>
    <property type="match status" value="1"/>
</dbReference>
<dbReference type="Gene3D" id="3.40.525.10">
    <property type="entry name" value="CRAL-TRIO lipid binding domain"/>
    <property type="match status" value="1"/>
</dbReference>
<dbReference type="PANTHER" id="PTHR46590:SF4">
    <property type="entry name" value="CRAL-TRIO DOMAIN-CONTAINING PROTEIN"/>
    <property type="match status" value="1"/>
</dbReference>